<keyword evidence="1" id="KW-0812">Transmembrane</keyword>
<evidence type="ECO:0000313" key="2">
    <source>
        <dbReference type="EMBL" id="KAK9939875.1"/>
    </source>
</evidence>
<dbReference type="EMBL" id="JBEDUW010000003">
    <property type="protein sequence ID" value="KAK9939875.1"/>
    <property type="molecule type" value="Genomic_DNA"/>
</dbReference>
<comment type="caution">
    <text evidence="2">The sequence shown here is derived from an EMBL/GenBank/DDBJ whole genome shotgun (WGS) entry which is preliminary data.</text>
</comment>
<keyword evidence="1" id="KW-1133">Transmembrane helix</keyword>
<keyword evidence="1" id="KW-0472">Membrane</keyword>
<feature type="transmembrane region" description="Helical" evidence="1">
    <location>
        <begin position="20"/>
        <end position="37"/>
    </location>
</feature>
<evidence type="ECO:0000256" key="1">
    <source>
        <dbReference type="SAM" id="Phobius"/>
    </source>
</evidence>
<organism evidence="2 3">
    <name type="scientific">Rubus argutus</name>
    <name type="common">Southern blackberry</name>
    <dbReference type="NCBI Taxonomy" id="59490"/>
    <lineage>
        <taxon>Eukaryota</taxon>
        <taxon>Viridiplantae</taxon>
        <taxon>Streptophyta</taxon>
        <taxon>Embryophyta</taxon>
        <taxon>Tracheophyta</taxon>
        <taxon>Spermatophyta</taxon>
        <taxon>Magnoliopsida</taxon>
        <taxon>eudicotyledons</taxon>
        <taxon>Gunneridae</taxon>
        <taxon>Pentapetalae</taxon>
        <taxon>rosids</taxon>
        <taxon>fabids</taxon>
        <taxon>Rosales</taxon>
        <taxon>Rosaceae</taxon>
        <taxon>Rosoideae</taxon>
        <taxon>Rosoideae incertae sedis</taxon>
        <taxon>Rubus</taxon>
    </lineage>
</organism>
<reference evidence="2 3" key="1">
    <citation type="journal article" date="2023" name="G3 (Bethesda)">
        <title>A chromosome-length genome assembly and annotation of blackberry (Rubus argutus, cv. 'Hillquist').</title>
        <authorList>
            <person name="Bruna T."/>
            <person name="Aryal R."/>
            <person name="Dudchenko O."/>
            <person name="Sargent D.J."/>
            <person name="Mead D."/>
            <person name="Buti M."/>
            <person name="Cavallini A."/>
            <person name="Hytonen T."/>
            <person name="Andres J."/>
            <person name="Pham M."/>
            <person name="Weisz D."/>
            <person name="Mascagni F."/>
            <person name="Usai G."/>
            <person name="Natali L."/>
            <person name="Bassil N."/>
            <person name="Fernandez G.E."/>
            <person name="Lomsadze A."/>
            <person name="Armour M."/>
            <person name="Olukolu B."/>
            <person name="Poorten T."/>
            <person name="Britton C."/>
            <person name="Davik J."/>
            <person name="Ashrafi H."/>
            <person name="Aiden E.L."/>
            <person name="Borodovsky M."/>
            <person name="Worthington M."/>
        </authorList>
    </citation>
    <scope>NUCLEOTIDE SEQUENCE [LARGE SCALE GENOMIC DNA]</scope>
    <source>
        <strain evidence="2">PI 553951</strain>
    </source>
</reference>
<sequence length="105" mass="11524">MAHGQRRGDRGIGVKAWESGWVTSFLFFSFIFFFFFLEQPRGLLNDVSAAACGDRRLGSAASLGAIWYGWAGRTDRPGLCDAGFDMVSEARAKHDARLCEAARAS</sequence>
<dbReference type="AlphaFoldDB" id="A0AAW1XSX2"/>
<dbReference type="Proteomes" id="UP001457282">
    <property type="component" value="Unassembled WGS sequence"/>
</dbReference>
<protein>
    <submittedName>
        <fullName evidence="2">Uncharacterized protein</fullName>
    </submittedName>
</protein>
<keyword evidence="3" id="KW-1185">Reference proteome</keyword>
<gene>
    <name evidence="2" type="ORF">M0R45_016556</name>
</gene>
<proteinExistence type="predicted"/>
<accession>A0AAW1XSX2</accession>
<name>A0AAW1XSX2_RUBAR</name>
<evidence type="ECO:0000313" key="3">
    <source>
        <dbReference type="Proteomes" id="UP001457282"/>
    </source>
</evidence>